<dbReference type="Proteomes" id="UP000249163">
    <property type="component" value="Chromosome"/>
</dbReference>
<evidence type="ECO:0000256" key="5">
    <source>
        <dbReference type="ARBA" id="ARBA00023136"/>
    </source>
</evidence>
<feature type="domain" description="ABC3 transporter permease C-terminal" evidence="8">
    <location>
        <begin position="721"/>
        <end position="837"/>
    </location>
</feature>
<name>A0AAD0KN51_9BACL</name>
<evidence type="ECO:0000256" key="4">
    <source>
        <dbReference type="ARBA" id="ARBA00022989"/>
    </source>
</evidence>
<evidence type="ECO:0000259" key="8">
    <source>
        <dbReference type="Pfam" id="PF02687"/>
    </source>
</evidence>
<feature type="transmembrane region" description="Helical" evidence="7">
    <location>
        <begin position="447"/>
        <end position="467"/>
    </location>
</feature>
<comment type="similarity">
    <text evidence="6">Belongs to the ABC-4 integral membrane protein family.</text>
</comment>
<dbReference type="PANTHER" id="PTHR30572:SF4">
    <property type="entry name" value="ABC TRANSPORTER PERMEASE YTRF"/>
    <property type="match status" value="1"/>
</dbReference>
<feature type="transmembrane region" description="Helical" evidence="7">
    <location>
        <begin position="808"/>
        <end position="830"/>
    </location>
</feature>
<protein>
    <submittedName>
        <fullName evidence="9">ABC transporter permease</fullName>
    </submittedName>
</protein>
<keyword evidence="5 7" id="KW-0472">Membrane</keyword>
<keyword evidence="2" id="KW-1003">Cell membrane</keyword>
<comment type="subcellular location">
    <subcellularLocation>
        <location evidence="1">Cell membrane</location>
        <topology evidence="1">Multi-pass membrane protein</topology>
    </subcellularLocation>
</comment>
<reference evidence="9 10" key="1">
    <citation type="submission" date="2017-06" db="EMBL/GenBank/DDBJ databases">
        <title>Complete genome sequence of Paenibacillus odorifer CBA7130.</title>
        <authorList>
            <person name="Nam Y.-D."/>
            <person name="Kang J."/>
            <person name="Chung W.-H."/>
        </authorList>
    </citation>
    <scope>NUCLEOTIDE SEQUENCE [LARGE SCALE GENOMIC DNA]</scope>
    <source>
        <strain evidence="9 10">CBA7130</strain>
    </source>
</reference>
<dbReference type="GO" id="GO:0022857">
    <property type="term" value="F:transmembrane transporter activity"/>
    <property type="evidence" value="ECO:0007669"/>
    <property type="project" value="TreeGrafter"/>
</dbReference>
<sequence>MMKVSNRKIISRLAFASFKANKTRNLMAIIAIALTTVLFTTLFTIGIGMGESFQNQTMRQSGGSAHGALKYITEEQFNAIKDHPLIKEIGYNKFITYADNPEFLKRPVEMRYEDEADTKLRFTTPTTGRIPQQEDEIITDSVTLDLLGIPHLVGEKVTLSYTIKEKIYHKDFVLSGFWESDTASQNVGTAVVSKAFVDTVLADIPLTYKTDYDMTGTISADILFSNSRSIQQKLEQVVTESGYTYRSDDSVGAASSTDIEGNPNWAYLSSSFNLDPSTLVSAAAAAILIIITGYLIILNIFQISVIKDIKFYGLLKTIGTTSKQIKGMLTKQALLLSVIGIPFGLVIGFVIGKACLPMIVGVSEIGATVAEVSLNPIIFIGAALFALITIFISTRKPGKIAGSVSPVEAVRYSEATDHIHKTSKKGTDGGKLHKMARSNLSRNKKRTLLVVLSLSLSLVVLNTVFTLSKGMDMDKYLSKFADTDFLIGHANYFNLNMFRSEEDELSESFIHAVKSQPGFEEGGKLYYNLSDSKIHYTGDNRIAYYGHSILLPEGDDQQLDLYGLEDLPFSRLDIVEGELDLDKLATGKYIIEGLPADDHDNVQWDVDRYKIGEKVQITVGGQMHEYEVIAKAKTDYYTNTNRRGSSFTMYLPADEFTKIVKRPIVMTYAFNVEKNYEQAMDTFLKSYTKDTEPLMNYDSKLTLLDSFKGLQSMLINVGGMLCLIIGLIGILNFINSMLTSLLSRRQEFAIMQSIGMTDKQLRKMVVFEGLYYAAATIIVSLVLGILFSYGVIGGVVGGLWFFSYKFTIIPLLMAYPALLVLSVIIPYVAFRSISKQSVVERLRDTV</sequence>
<dbReference type="GO" id="GO:0005886">
    <property type="term" value="C:plasma membrane"/>
    <property type="evidence" value="ECO:0007669"/>
    <property type="project" value="UniProtKB-SubCell"/>
</dbReference>
<dbReference type="AlphaFoldDB" id="A0AAD0KN51"/>
<dbReference type="Pfam" id="PF02687">
    <property type="entry name" value="FtsX"/>
    <property type="match status" value="2"/>
</dbReference>
<organism evidence="9 10">
    <name type="scientific">Paenibacillus odorifer</name>
    <dbReference type="NCBI Taxonomy" id="189426"/>
    <lineage>
        <taxon>Bacteria</taxon>
        <taxon>Bacillati</taxon>
        <taxon>Bacillota</taxon>
        <taxon>Bacilli</taxon>
        <taxon>Bacillales</taxon>
        <taxon>Paenibacillaceae</taxon>
        <taxon>Paenibacillus</taxon>
    </lineage>
</organism>
<feature type="transmembrane region" description="Helical" evidence="7">
    <location>
        <begin position="769"/>
        <end position="802"/>
    </location>
</feature>
<feature type="transmembrane region" description="Helical" evidence="7">
    <location>
        <begin position="372"/>
        <end position="392"/>
    </location>
</feature>
<evidence type="ECO:0000256" key="1">
    <source>
        <dbReference type="ARBA" id="ARBA00004651"/>
    </source>
</evidence>
<evidence type="ECO:0000313" key="10">
    <source>
        <dbReference type="Proteomes" id="UP000249163"/>
    </source>
</evidence>
<keyword evidence="3 7" id="KW-0812">Transmembrane</keyword>
<feature type="transmembrane region" description="Helical" evidence="7">
    <location>
        <begin position="713"/>
        <end position="734"/>
    </location>
</feature>
<feature type="domain" description="ABC3 transporter permease C-terminal" evidence="8">
    <location>
        <begin position="285"/>
        <end position="393"/>
    </location>
</feature>
<evidence type="ECO:0000256" key="2">
    <source>
        <dbReference type="ARBA" id="ARBA00022475"/>
    </source>
</evidence>
<gene>
    <name evidence="9" type="ORF">CD191_29260</name>
</gene>
<evidence type="ECO:0000256" key="6">
    <source>
        <dbReference type="ARBA" id="ARBA00038076"/>
    </source>
</evidence>
<evidence type="ECO:0000313" key="9">
    <source>
        <dbReference type="EMBL" id="AWV36365.1"/>
    </source>
</evidence>
<dbReference type="InterPro" id="IPR050250">
    <property type="entry name" value="Macrolide_Exporter_MacB"/>
</dbReference>
<accession>A0AAD0KN51</accession>
<feature type="transmembrane region" description="Helical" evidence="7">
    <location>
        <begin position="279"/>
        <end position="301"/>
    </location>
</feature>
<proteinExistence type="inferred from homology"/>
<dbReference type="EMBL" id="CP021965">
    <property type="protein sequence ID" value="AWV36365.1"/>
    <property type="molecule type" value="Genomic_DNA"/>
</dbReference>
<evidence type="ECO:0000256" key="3">
    <source>
        <dbReference type="ARBA" id="ARBA00022692"/>
    </source>
</evidence>
<dbReference type="RefSeq" id="WP_111505949.1">
    <property type="nucleotide sequence ID" value="NZ_CP021965.1"/>
</dbReference>
<keyword evidence="4 7" id="KW-1133">Transmembrane helix</keyword>
<dbReference type="InterPro" id="IPR003838">
    <property type="entry name" value="ABC3_permease_C"/>
</dbReference>
<evidence type="ECO:0000256" key="7">
    <source>
        <dbReference type="SAM" id="Phobius"/>
    </source>
</evidence>
<dbReference type="PANTHER" id="PTHR30572">
    <property type="entry name" value="MEMBRANE COMPONENT OF TRANSPORTER-RELATED"/>
    <property type="match status" value="1"/>
</dbReference>
<feature type="transmembrane region" description="Helical" evidence="7">
    <location>
        <begin position="333"/>
        <end position="352"/>
    </location>
</feature>